<accession>A0AAV7RVD3</accession>
<organism evidence="1 2">
    <name type="scientific">Pleurodeles waltl</name>
    <name type="common">Iberian ribbed newt</name>
    <dbReference type="NCBI Taxonomy" id="8319"/>
    <lineage>
        <taxon>Eukaryota</taxon>
        <taxon>Metazoa</taxon>
        <taxon>Chordata</taxon>
        <taxon>Craniata</taxon>
        <taxon>Vertebrata</taxon>
        <taxon>Euteleostomi</taxon>
        <taxon>Amphibia</taxon>
        <taxon>Batrachia</taxon>
        <taxon>Caudata</taxon>
        <taxon>Salamandroidea</taxon>
        <taxon>Salamandridae</taxon>
        <taxon>Pleurodelinae</taxon>
        <taxon>Pleurodeles</taxon>
    </lineage>
</organism>
<evidence type="ECO:0000313" key="1">
    <source>
        <dbReference type="EMBL" id="KAJ1155561.1"/>
    </source>
</evidence>
<protein>
    <submittedName>
        <fullName evidence="1">Uncharacterized protein</fullName>
    </submittedName>
</protein>
<evidence type="ECO:0000313" key="2">
    <source>
        <dbReference type="Proteomes" id="UP001066276"/>
    </source>
</evidence>
<dbReference type="AlphaFoldDB" id="A0AAV7RVD3"/>
<comment type="caution">
    <text evidence="1">The sequence shown here is derived from an EMBL/GenBank/DDBJ whole genome shotgun (WGS) entry which is preliminary data.</text>
</comment>
<reference evidence="1" key="1">
    <citation type="journal article" date="2022" name="bioRxiv">
        <title>Sequencing and chromosome-scale assembly of the giantPleurodeles waltlgenome.</title>
        <authorList>
            <person name="Brown T."/>
            <person name="Elewa A."/>
            <person name="Iarovenko S."/>
            <person name="Subramanian E."/>
            <person name="Araus A.J."/>
            <person name="Petzold A."/>
            <person name="Susuki M."/>
            <person name="Suzuki K.-i.T."/>
            <person name="Hayashi T."/>
            <person name="Toyoda A."/>
            <person name="Oliveira C."/>
            <person name="Osipova E."/>
            <person name="Leigh N.D."/>
            <person name="Simon A."/>
            <person name="Yun M.H."/>
        </authorList>
    </citation>
    <scope>NUCLEOTIDE SEQUENCE</scope>
    <source>
        <strain evidence="1">20211129_DDA</strain>
        <tissue evidence="1">Liver</tissue>
    </source>
</reference>
<dbReference type="Proteomes" id="UP001066276">
    <property type="component" value="Chromosome 5"/>
</dbReference>
<sequence>MVKRTPYLGMQTREAHRQDQEFTICKNKISTLKMSIFGKKFQKVVTTNEKTWDPEFVLSGHHHGIVCSQCTAGKF</sequence>
<keyword evidence="2" id="KW-1185">Reference proteome</keyword>
<proteinExistence type="predicted"/>
<name>A0AAV7RVD3_PLEWA</name>
<dbReference type="EMBL" id="JANPWB010000009">
    <property type="protein sequence ID" value="KAJ1155561.1"/>
    <property type="molecule type" value="Genomic_DNA"/>
</dbReference>
<gene>
    <name evidence="1" type="ORF">NDU88_008290</name>
</gene>